<feature type="compositionally biased region" description="Basic and acidic residues" evidence="6">
    <location>
        <begin position="604"/>
        <end position="628"/>
    </location>
</feature>
<feature type="transmembrane region" description="Helical" evidence="7">
    <location>
        <begin position="263"/>
        <end position="289"/>
    </location>
</feature>
<organism evidence="8 9">
    <name type="scientific">Monascus purpureus</name>
    <name type="common">Red mold</name>
    <name type="synonym">Monascus anka</name>
    <dbReference type="NCBI Taxonomy" id="5098"/>
    <lineage>
        <taxon>Eukaryota</taxon>
        <taxon>Fungi</taxon>
        <taxon>Dikarya</taxon>
        <taxon>Ascomycota</taxon>
        <taxon>Pezizomycotina</taxon>
        <taxon>Eurotiomycetes</taxon>
        <taxon>Eurotiomycetidae</taxon>
        <taxon>Eurotiales</taxon>
        <taxon>Aspergillaceae</taxon>
        <taxon>Monascus</taxon>
    </lineage>
</organism>
<feature type="compositionally biased region" description="Polar residues" evidence="6">
    <location>
        <begin position="705"/>
        <end position="717"/>
    </location>
</feature>
<feature type="transmembrane region" description="Helical" evidence="7">
    <location>
        <begin position="103"/>
        <end position="124"/>
    </location>
</feature>
<proteinExistence type="predicted"/>
<evidence type="ECO:0000256" key="5">
    <source>
        <dbReference type="ARBA" id="ARBA00023136"/>
    </source>
</evidence>
<evidence type="ECO:0000256" key="2">
    <source>
        <dbReference type="ARBA" id="ARBA00022692"/>
    </source>
</evidence>
<dbReference type="AlphaFoldDB" id="A0A507QU24"/>
<dbReference type="EMBL" id="VIFY01000077">
    <property type="protein sequence ID" value="TQB71651.1"/>
    <property type="molecule type" value="Genomic_DNA"/>
</dbReference>
<keyword evidence="4 7" id="KW-1133">Transmembrane helix</keyword>
<dbReference type="InterPro" id="IPR037185">
    <property type="entry name" value="EmrE-like"/>
</dbReference>
<dbReference type="STRING" id="5098.A0A507QU24"/>
<evidence type="ECO:0000313" key="9">
    <source>
        <dbReference type="Proteomes" id="UP000319663"/>
    </source>
</evidence>
<gene>
    <name evidence="8" type="ORF">MPDQ_007366</name>
</gene>
<feature type="region of interest" description="Disordered" evidence="6">
    <location>
        <begin position="415"/>
        <end position="436"/>
    </location>
</feature>
<dbReference type="GO" id="GO:0016020">
    <property type="term" value="C:membrane"/>
    <property type="evidence" value="ECO:0007669"/>
    <property type="project" value="UniProtKB-SubCell"/>
</dbReference>
<feature type="compositionally biased region" description="Low complexity" evidence="6">
    <location>
        <begin position="765"/>
        <end position="785"/>
    </location>
</feature>
<feature type="compositionally biased region" description="Polar residues" evidence="6">
    <location>
        <begin position="566"/>
        <end position="581"/>
    </location>
</feature>
<dbReference type="InterPro" id="IPR008521">
    <property type="entry name" value="Mg_trans_NIPA"/>
</dbReference>
<accession>A0A507QU24</accession>
<feature type="region of interest" description="Disordered" evidence="6">
    <location>
        <begin position="566"/>
        <end position="682"/>
    </location>
</feature>
<name>A0A507QU24_MONPU</name>
<evidence type="ECO:0000256" key="7">
    <source>
        <dbReference type="SAM" id="Phobius"/>
    </source>
</evidence>
<keyword evidence="3" id="KW-0256">Endoplasmic reticulum</keyword>
<keyword evidence="9" id="KW-1185">Reference proteome</keyword>
<dbReference type="OrthoDB" id="6428174at2759"/>
<protein>
    <submittedName>
        <fullName evidence="8">Uncharacterized protein</fullName>
    </submittedName>
</protein>
<evidence type="ECO:0000256" key="6">
    <source>
        <dbReference type="SAM" id="MobiDB-lite"/>
    </source>
</evidence>
<dbReference type="GO" id="GO:0015095">
    <property type="term" value="F:magnesium ion transmembrane transporter activity"/>
    <property type="evidence" value="ECO:0007669"/>
    <property type="project" value="InterPro"/>
</dbReference>
<feature type="transmembrane region" description="Helical" evidence="7">
    <location>
        <begin position="237"/>
        <end position="256"/>
    </location>
</feature>
<keyword evidence="5 7" id="KW-0472">Membrane</keyword>
<dbReference type="PANTHER" id="PTHR12570">
    <property type="match status" value="1"/>
</dbReference>
<keyword evidence="2 7" id="KW-0812">Transmembrane</keyword>
<sequence>MDTTIAVVSHAADIYARAESDSSKSGRPALYKAVGISLAVASGLFIGVSFVLKKIGLLKANMKYNEEAGEGYGYLKNFWWWSGMTLMIVGEICNFVAYAFVDAILVTPLGALSVVVTTILSAIFLKERLSFVGKVGCFGCILGSVVIAMNAPEQSSVSNIQEMQHYVIAPGFLTYGGIIIVGAIFTALWAGPRYGKKNMFVYLSICSMIGGLSVVATQGLGSAILAQANGEQQFNKWFLYVLAVFVVATLLTEIIYLNKALNIFNAALVTPTYYVMFTTATIVTSAILFRGFKGSAVQIATVVIGFLQICAGVILLQLSKSAKDVPDAAVFKGDLDQLREVAAQEEPETEPKADSIRGAAAIIRRLSTPRRNMEVEEARRYFRERQEDLLKPPAENEIIEWDGLRRRKTVIGEGPTMARSTTPRTPSIRKSLPPLGMSRFPEEQAELENVEARTPIRKNSHSFFDGIRSRASSVLYHRQWNPLRDDDDTPVNLGNVSVDPNKTVDTSYHGPQLQSPFQVRRERSDTSRTISWADDARSIDRNRNLSPVPPADGARRQFSFKSVFNRTRSGEHNVTGTASPVSSPPRGILKRPHIPSGSLETVTEEERLGLSKGDSRTGGGDDKLERKWSSSSGSSSGDVTELLKDRYTHARQQSVSSSSSSAPPPYEEEQYHNLFPNADNDYIHPPSGFVTTAHQNEEVEGSWQLPVSQPGATTTRTAPPMSPALIQPLPSRSNPLPPLPTEIPAVVSTGDGSYVRVGLHSPSPSNSDMGVMSISSSSSTPSRRSGLGRRESGWRRHGSASSGGTEDGSMSSTSDTRGHEAFV</sequence>
<comment type="subcellular location">
    <subcellularLocation>
        <location evidence="1">Endoplasmic reticulum membrane</location>
        <topology evidence="1">Multi-pass membrane protein</topology>
    </subcellularLocation>
</comment>
<dbReference type="SUPFAM" id="SSF103481">
    <property type="entry name" value="Multidrug resistance efflux transporter EmrE"/>
    <property type="match status" value="1"/>
</dbReference>
<comment type="caution">
    <text evidence="8">The sequence shown here is derived from an EMBL/GenBank/DDBJ whole genome shotgun (WGS) entry which is preliminary data.</text>
</comment>
<feature type="transmembrane region" description="Helical" evidence="7">
    <location>
        <begin position="131"/>
        <end position="151"/>
    </location>
</feature>
<evidence type="ECO:0000313" key="8">
    <source>
        <dbReference type="EMBL" id="TQB71651.1"/>
    </source>
</evidence>
<dbReference type="Gene3D" id="1.10.3730.20">
    <property type="match status" value="1"/>
</dbReference>
<feature type="compositionally biased region" description="Polar residues" evidence="6">
    <location>
        <begin position="799"/>
        <end position="815"/>
    </location>
</feature>
<evidence type="ECO:0000256" key="4">
    <source>
        <dbReference type="ARBA" id="ARBA00022989"/>
    </source>
</evidence>
<feature type="transmembrane region" description="Helical" evidence="7">
    <location>
        <begin position="163"/>
        <end position="188"/>
    </location>
</feature>
<feature type="region of interest" description="Disordered" evidence="6">
    <location>
        <begin position="702"/>
        <end position="823"/>
    </location>
</feature>
<dbReference type="Pfam" id="PF05653">
    <property type="entry name" value="Mg_trans_NIPA"/>
    <property type="match status" value="1"/>
</dbReference>
<feature type="transmembrane region" description="Helical" evidence="7">
    <location>
        <begin position="29"/>
        <end position="52"/>
    </location>
</feature>
<feature type="transmembrane region" description="Helical" evidence="7">
    <location>
        <begin position="78"/>
        <end position="97"/>
    </location>
</feature>
<evidence type="ECO:0000256" key="1">
    <source>
        <dbReference type="ARBA" id="ARBA00004477"/>
    </source>
</evidence>
<evidence type="ECO:0000256" key="3">
    <source>
        <dbReference type="ARBA" id="ARBA00022824"/>
    </source>
</evidence>
<feature type="transmembrane region" description="Helical" evidence="7">
    <location>
        <begin position="295"/>
        <end position="316"/>
    </location>
</feature>
<reference evidence="8 9" key="1">
    <citation type="submission" date="2019-06" db="EMBL/GenBank/DDBJ databases">
        <title>Wine fermentation using esterase from Monascus purpureus.</title>
        <authorList>
            <person name="Geng C."/>
            <person name="Zhang Y."/>
        </authorList>
    </citation>
    <scope>NUCLEOTIDE SEQUENCE [LARGE SCALE GENOMIC DNA]</scope>
    <source>
        <strain evidence="8">HQ1</strain>
    </source>
</reference>
<dbReference type="PANTHER" id="PTHR12570:SF92">
    <property type="entry name" value="SPICHTHYIN, ISOFORM B"/>
    <property type="match status" value="1"/>
</dbReference>
<dbReference type="Proteomes" id="UP000319663">
    <property type="component" value="Unassembled WGS sequence"/>
</dbReference>